<organism evidence="13 14">
    <name type="scientific">Spongiactinospora gelatinilytica</name>
    <dbReference type="NCBI Taxonomy" id="2666298"/>
    <lineage>
        <taxon>Bacteria</taxon>
        <taxon>Bacillati</taxon>
        <taxon>Actinomycetota</taxon>
        <taxon>Actinomycetes</taxon>
        <taxon>Streptosporangiales</taxon>
        <taxon>Streptosporangiaceae</taxon>
        <taxon>Spongiactinospora</taxon>
    </lineage>
</organism>
<evidence type="ECO:0000313" key="13">
    <source>
        <dbReference type="EMBL" id="PZG55683.1"/>
    </source>
</evidence>
<keyword evidence="14" id="KW-1185">Reference proteome</keyword>
<dbReference type="InterPro" id="IPR036249">
    <property type="entry name" value="Thioredoxin-like_sf"/>
</dbReference>
<comment type="catalytic activity">
    <reaction evidence="11">
        <text>a hydroperoxide + [thioredoxin]-dithiol = an alcohol + [thioredoxin]-disulfide + H2O</text>
        <dbReference type="Rhea" id="RHEA:62620"/>
        <dbReference type="Rhea" id="RHEA-COMP:10698"/>
        <dbReference type="Rhea" id="RHEA-COMP:10700"/>
        <dbReference type="ChEBI" id="CHEBI:15377"/>
        <dbReference type="ChEBI" id="CHEBI:29950"/>
        <dbReference type="ChEBI" id="CHEBI:30879"/>
        <dbReference type="ChEBI" id="CHEBI:35924"/>
        <dbReference type="ChEBI" id="CHEBI:50058"/>
        <dbReference type="EC" id="1.11.1.24"/>
    </reaction>
</comment>
<dbReference type="SUPFAM" id="SSF52833">
    <property type="entry name" value="Thioredoxin-like"/>
    <property type="match status" value="1"/>
</dbReference>
<keyword evidence="7" id="KW-0676">Redox-active center</keyword>
<dbReference type="EMBL" id="POUA01000012">
    <property type="protein sequence ID" value="PZG55683.1"/>
    <property type="molecule type" value="Genomic_DNA"/>
</dbReference>
<keyword evidence="5" id="KW-0560">Oxidoreductase</keyword>
<dbReference type="Gene3D" id="3.40.30.10">
    <property type="entry name" value="Glutaredoxin"/>
    <property type="match status" value="1"/>
</dbReference>
<dbReference type="InterPro" id="IPR050924">
    <property type="entry name" value="Peroxiredoxin_BCP/PrxQ"/>
</dbReference>
<gene>
    <name evidence="13" type="ORF">C1I98_03095</name>
</gene>
<dbReference type="GO" id="GO:0034599">
    <property type="term" value="P:cellular response to oxidative stress"/>
    <property type="evidence" value="ECO:0007669"/>
    <property type="project" value="TreeGrafter"/>
</dbReference>
<evidence type="ECO:0000256" key="1">
    <source>
        <dbReference type="ARBA" id="ARBA00003330"/>
    </source>
</evidence>
<evidence type="ECO:0000256" key="7">
    <source>
        <dbReference type="ARBA" id="ARBA00023284"/>
    </source>
</evidence>
<protein>
    <recommendedName>
        <fullName evidence="2">thioredoxin-dependent peroxiredoxin</fullName>
        <ecNumber evidence="2">1.11.1.24</ecNumber>
    </recommendedName>
    <alternativeName>
        <fullName evidence="10">Bacterioferritin comigratory protein</fullName>
    </alternativeName>
    <alternativeName>
        <fullName evidence="8">Thioredoxin peroxidase</fullName>
    </alternativeName>
</protein>
<comment type="caution">
    <text evidence="13">The sequence shown here is derived from an EMBL/GenBank/DDBJ whole genome shotgun (WGS) entry which is preliminary data.</text>
</comment>
<keyword evidence="4" id="KW-0049">Antioxidant</keyword>
<dbReference type="AlphaFoldDB" id="A0A2W2H723"/>
<dbReference type="Proteomes" id="UP000248544">
    <property type="component" value="Unassembled WGS sequence"/>
</dbReference>
<keyword evidence="6" id="KW-1015">Disulfide bond</keyword>
<dbReference type="PROSITE" id="PS51352">
    <property type="entry name" value="THIOREDOXIN_2"/>
    <property type="match status" value="1"/>
</dbReference>
<keyword evidence="3" id="KW-0575">Peroxidase</keyword>
<dbReference type="GO" id="GO:0005737">
    <property type="term" value="C:cytoplasm"/>
    <property type="evidence" value="ECO:0007669"/>
    <property type="project" value="TreeGrafter"/>
</dbReference>
<evidence type="ECO:0000256" key="10">
    <source>
        <dbReference type="ARBA" id="ARBA00041373"/>
    </source>
</evidence>
<proteinExistence type="inferred from homology"/>
<dbReference type="Pfam" id="PF00578">
    <property type="entry name" value="AhpC-TSA"/>
    <property type="match status" value="1"/>
</dbReference>
<dbReference type="GO" id="GO:0008379">
    <property type="term" value="F:thioredoxin peroxidase activity"/>
    <property type="evidence" value="ECO:0007669"/>
    <property type="project" value="TreeGrafter"/>
</dbReference>
<evidence type="ECO:0000259" key="12">
    <source>
        <dbReference type="PROSITE" id="PS51352"/>
    </source>
</evidence>
<evidence type="ECO:0000256" key="8">
    <source>
        <dbReference type="ARBA" id="ARBA00032824"/>
    </source>
</evidence>
<evidence type="ECO:0000256" key="11">
    <source>
        <dbReference type="ARBA" id="ARBA00049091"/>
    </source>
</evidence>
<dbReference type="InterPro" id="IPR000866">
    <property type="entry name" value="AhpC/TSA"/>
</dbReference>
<dbReference type="CDD" id="cd02970">
    <property type="entry name" value="PRX_like2"/>
    <property type="match status" value="1"/>
</dbReference>
<evidence type="ECO:0000256" key="4">
    <source>
        <dbReference type="ARBA" id="ARBA00022862"/>
    </source>
</evidence>
<evidence type="ECO:0000256" key="9">
    <source>
        <dbReference type="ARBA" id="ARBA00038489"/>
    </source>
</evidence>
<accession>A0A2W2H723</accession>
<evidence type="ECO:0000256" key="5">
    <source>
        <dbReference type="ARBA" id="ARBA00023002"/>
    </source>
</evidence>
<name>A0A2W2H723_9ACTN</name>
<dbReference type="EC" id="1.11.1.24" evidence="2"/>
<dbReference type="RefSeq" id="WP_111165523.1">
    <property type="nucleotide sequence ID" value="NZ_POUA01000012.1"/>
</dbReference>
<evidence type="ECO:0000313" key="14">
    <source>
        <dbReference type="Proteomes" id="UP000248544"/>
    </source>
</evidence>
<reference evidence="13 14" key="1">
    <citation type="submission" date="2018-01" db="EMBL/GenBank/DDBJ databases">
        <title>Draft genome sequence of Sphaerisporangium sp. 7K107.</title>
        <authorList>
            <person name="Sahin N."/>
            <person name="Saygin H."/>
            <person name="Ay H."/>
        </authorList>
    </citation>
    <scope>NUCLEOTIDE SEQUENCE [LARGE SCALE GENOMIC DNA]</scope>
    <source>
        <strain evidence="13 14">7K107</strain>
    </source>
</reference>
<evidence type="ECO:0000256" key="2">
    <source>
        <dbReference type="ARBA" id="ARBA00013017"/>
    </source>
</evidence>
<dbReference type="PANTHER" id="PTHR42801:SF7">
    <property type="entry name" value="SLL1159 PROTEIN"/>
    <property type="match status" value="1"/>
</dbReference>
<dbReference type="GO" id="GO:0045454">
    <property type="term" value="P:cell redox homeostasis"/>
    <property type="evidence" value="ECO:0007669"/>
    <property type="project" value="TreeGrafter"/>
</dbReference>
<feature type="domain" description="Thioredoxin" evidence="12">
    <location>
        <begin position="41"/>
        <end position="215"/>
    </location>
</feature>
<dbReference type="PANTHER" id="PTHR42801">
    <property type="entry name" value="THIOREDOXIN-DEPENDENT PEROXIDE REDUCTASE"/>
    <property type="match status" value="1"/>
</dbReference>
<dbReference type="InterPro" id="IPR013766">
    <property type="entry name" value="Thioredoxin_domain"/>
</dbReference>
<comment type="function">
    <text evidence="1">Thiol-specific peroxidase that catalyzes the reduction of hydrogen peroxide and organic hydroperoxides to water and alcohols, respectively. Plays a role in cell protection against oxidative stress by detoxifying peroxides and as sensor of hydrogen peroxide-mediated signaling events.</text>
</comment>
<evidence type="ECO:0000256" key="6">
    <source>
        <dbReference type="ARBA" id="ARBA00023157"/>
    </source>
</evidence>
<sequence>MQSLNEILAAKAASVQRPEEAKQAINEAFAEIEAAGLVPGLEIGEKAPDFVLPNALGSKIRLSDRLAEGPVVVIFYRGSWCPYCNLELAAYQAVLHEFQEAGARLMAVSPQLPDDALSMQEKHDLAYDVLSDAEQEVMAAYRVKFELPEKIKPHLLDATAAALARQQPDGRWSLPVPATFVLDSTGIVRARHVTMNYRTRMEPGEALRAVREIRAAAD</sequence>
<evidence type="ECO:0000256" key="3">
    <source>
        <dbReference type="ARBA" id="ARBA00022559"/>
    </source>
</evidence>
<comment type="similarity">
    <text evidence="9">Belongs to the peroxiredoxin family. BCP/PrxQ subfamily.</text>
</comment>